<organism evidence="1 2">
    <name type="scientific">Moraxella lacunata</name>
    <dbReference type="NCBI Taxonomy" id="477"/>
    <lineage>
        <taxon>Bacteria</taxon>
        <taxon>Pseudomonadati</taxon>
        <taxon>Pseudomonadota</taxon>
        <taxon>Gammaproteobacteria</taxon>
        <taxon>Moraxellales</taxon>
        <taxon>Moraxellaceae</taxon>
        <taxon>Moraxella</taxon>
    </lineage>
</organism>
<dbReference type="EMBL" id="UGQU01000003">
    <property type="protein sequence ID" value="STZ63906.1"/>
    <property type="molecule type" value="Genomic_DNA"/>
</dbReference>
<dbReference type="AlphaFoldDB" id="A0A378TT18"/>
<gene>
    <name evidence="1" type="ORF">NCTC10359_02348</name>
</gene>
<sequence length="66" mass="7241">MTATQRQLLARAGSAVRQLKLLAIMAKTANQDALDYYELSDFLALLEGPLDELDACFTNPALDEVL</sequence>
<name>A0A378TT18_MORLA</name>
<reference evidence="1 2" key="1">
    <citation type="submission" date="2018-06" db="EMBL/GenBank/DDBJ databases">
        <authorList>
            <consortium name="Pathogen Informatics"/>
            <person name="Doyle S."/>
        </authorList>
    </citation>
    <scope>NUCLEOTIDE SEQUENCE [LARGE SCALE GENOMIC DNA]</scope>
    <source>
        <strain evidence="1 2">NCTC10359</strain>
    </source>
</reference>
<protein>
    <submittedName>
        <fullName evidence="1">Uncharacterized protein</fullName>
    </submittedName>
</protein>
<accession>A0A378TT18</accession>
<dbReference type="Proteomes" id="UP000254437">
    <property type="component" value="Unassembled WGS sequence"/>
</dbReference>
<evidence type="ECO:0000313" key="1">
    <source>
        <dbReference type="EMBL" id="STZ63906.1"/>
    </source>
</evidence>
<proteinExistence type="predicted"/>
<evidence type="ECO:0000313" key="2">
    <source>
        <dbReference type="Proteomes" id="UP000254437"/>
    </source>
</evidence>